<comment type="caution">
    <text evidence="1">The sequence shown here is derived from an EMBL/GenBank/DDBJ whole genome shotgun (WGS) entry which is preliminary data.</text>
</comment>
<protein>
    <submittedName>
        <fullName evidence="1">RNA polymerase II mediator complex subunit</fullName>
    </submittedName>
</protein>
<accession>A0ACC3NA22</accession>
<evidence type="ECO:0000313" key="1">
    <source>
        <dbReference type="EMBL" id="KAK3713024.1"/>
    </source>
</evidence>
<proteinExistence type="predicted"/>
<name>A0ACC3NA22_9PEZI</name>
<evidence type="ECO:0000313" key="2">
    <source>
        <dbReference type="Proteomes" id="UP001281147"/>
    </source>
</evidence>
<organism evidence="1 2">
    <name type="scientific">Vermiconidia calcicola</name>
    <dbReference type="NCBI Taxonomy" id="1690605"/>
    <lineage>
        <taxon>Eukaryota</taxon>
        <taxon>Fungi</taxon>
        <taxon>Dikarya</taxon>
        <taxon>Ascomycota</taxon>
        <taxon>Pezizomycotina</taxon>
        <taxon>Dothideomycetes</taxon>
        <taxon>Dothideomycetidae</taxon>
        <taxon>Mycosphaerellales</taxon>
        <taxon>Extremaceae</taxon>
        <taxon>Vermiconidia</taxon>
    </lineage>
</organism>
<reference evidence="1" key="1">
    <citation type="submission" date="2023-07" db="EMBL/GenBank/DDBJ databases">
        <title>Black Yeasts Isolated from many extreme environments.</title>
        <authorList>
            <person name="Coleine C."/>
            <person name="Stajich J.E."/>
            <person name="Selbmann L."/>
        </authorList>
    </citation>
    <scope>NUCLEOTIDE SEQUENCE</scope>
    <source>
        <strain evidence="1">CCFEE 5714</strain>
    </source>
</reference>
<dbReference type="Proteomes" id="UP001281147">
    <property type="component" value="Unassembled WGS sequence"/>
</dbReference>
<sequence length="91" mass="10309">MAAATIEDVDARRLPTHIPVEVIDYVEKSRNPDVYTREFVELVMRYNQQLKGRSEAFASFRDILGEQIVTAIPDMRDDVRRVVQASGGDIG</sequence>
<keyword evidence="2" id="KW-1185">Reference proteome</keyword>
<dbReference type="EMBL" id="JAUTXU010000065">
    <property type="protein sequence ID" value="KAK3713024.1"/>
    <property type="molecule type" value="Genomic_DNA"/>
</dbReference>
<gene>
    <name evidence="1" type="primary">NUT2</name>
    <name evidence="1" type="ORF">LTR37_008709</name>
</gene>